<protein>
    <submittedName>
        <fullName evidence="6">Coproporphyrinogen III oxidase family protein</fullName>
    </submittedName>
</protein>
<dbReference type="SMART" id="SM00729">
    <property type="entry name" value="Elp3"/>
    <property type="match status" value="1"/>
</dbReference>
<evidence type="ECO:0000259" key="5">
    <source>
        <dbReference type="PROSITE" id="PS51918"/>
    </source>
</evidence>
<proteinExistence type="predicted"/>
<dbReference type="CDD" id="cd01335">
    <property type="entry name" value="Radical_SAM"/>
    <property type="match status" value="1"/>
</dbReference>
<keyword evidence="3" id="KW-0408">Iron</keyword>
<dbReference type="GO" id="GO:0005737">
    <property type="term" value="C:cytoplasm"/>
    <property type="evidence" value="ECO:0007669"/>
    <property type="project" value="TreeGrafter"/>
</dbReference>
<keyword evidence="4" id="KW-0411">Iron-sulfur</keyword>
<dbReference type="Gene3D" id="3.20.20.70">
    <property type="entry name" value="Aldolase class I"/>
    <property type="match status" value="1"/>
</dbReference>
<keyword evidence="2" id="KW-0479">Metal-binding</keyword>
<evidence type="ECO:0000256" key="1">
    <source>
        <dbReference type="ARBA" id="ARBA00022691"/>
    </source>
</evidence>
<sequence length="424" mass="49916">MIERFTGLLRSYLVQNGEFALKRISDIDISDALSIEDFGIYIHIPFCKNYCPYCPYNKIMYEKILVEPFLKSIKKEIEIYGKYLKGKNIKSIYIGGGTPTNIIEHIGEILEEVKKWFNIDGSICIETNPSDINEENVKKLKEYGIDIISCGVQSFQDKFLKFIGRNYDSKILPEKIKLLIHSGFKSINIDLMFALPEQNTNDIINDLDKAIELGIKQITTYPLFTFPYSKVGKFLKLKNVKMPNIFKRRIMYRTIHSYLLKNGFKRVSVWGFIKGNEPRYSSVTRDFYIGFGPGAGSSLKNAYYLNTFSFNHYVDILKEGKFPVSLKMELTDDMRRYYWFYWRLYDTIIKEDDFNRLFKDDNRVKKIIEISHILGFYKMEDGNIVLNERGSFYLHLLQNYFLLNYINKVWSKAMEEPFPEKIIL</sequence>
<dbReference type="InterPro" id="IPR034505">
    <property type="entry name" value="Coproporphyrinogen-III_oxidase"/>
</dbReference>
<dbReference type="SFLD" id="SFLDS00029">
    <property type="entry name" value="Radical_SAM"/>
    <property type="match status" value="1"/>
</dbReference>
<dbReference type="InterPro" id="IPR013785">
    <property type="entry name" value="Aldolase_TIM"/>
</dbReference>
<reference evidence="6" key="1">
    <citation type="journal article" date="2020" name="mSystems">
        <title>Genome- and Community-Level Interaction Insights into Carbon Utilization and Element Cycling Functions of Hydrothermarchaeota in Hydrothermal Sediment.</title>
        <authorList>
            <person name="Zhou Z."/>
            <person name="Liu Y."/>
            <person name="Xu W."/>
            <person name="Pan J."/>
            <person name="Luo Z.H."/>
            <person name="Li M."/>
        </authorList>
    </citation>
    <scope>NUCLEOTIDE SEQUENCE [LARGE SCALE GENOMIC DNA]</scope>
    <source>
        <strain evidence="6">SpSt-780</strain>
    </source>
</reference>
<evidence type="ECO:0000256" key="4">
    <source>
        <dbReference type="ARBA" id="ARBA00023014"/>
    </source>
</evidence>
<dbReference type="EMBL" id="DTHG01000030">
    <property type="protein sequence ID" value="HGW91418.1"/>
    <property type="molecule type" value="Genomic_DNA"/>
</dbReference>
<evidence type="ECO:0000313" key="6">
    <source>
        <dbReference type="EMBL" id="HGW91418.1"/>
    </source>
</evidence>
<dbReference type="InterPro" id="IPR058240">
    <property type="entry name" value="rSAM_sf"/>
</dbReference>
<evidence type="ECO:0000256" key="3">
    <source>
        <dbReference type="ARBA" id="ARBA00023004"/>
    </source>
</evidence>
<dbReference type="SUPFAM" id="SSF102114">
    <property type="entry name" value="Radical SAM enzymes"/>
    <property type="match status" value="1"/>
</dbReference>
<dbReference type="PANTHER" id="PTHR13932:SF5">
    <property type="entry name" value="RADICAL S-ADENOSYL METHIONINE DOMAIN-CONTAINING PROTEIN 1, MITOCHONDRIAL"/>
    <property type="match status" value="1"/>
</dbReference>
<gene>
    <name evidence="6" type="ORF">ENV67_02620</name>
</gene>
<dbReference type="GO" id="GO:0051539">
    <property type="term" value="F:4 iron, 4 sulfur cluster binding"/>
    <property type="evidence" value="ECO:0007669"/>
    <property type="project" value="TreeGrafter"/>
</dbReference>
<feature type="domain" description="Radical SAM core" evidence="5">
    <location>
        <begin position="32"/>
        <end position="265"/>
    </location>
</feature>
<evidence type="ECO:0000256" key="2">
    <source>
        <dbReference type="ARBA" id="ARBA00022723"/>
    </source>
</evidence>
<dbReference type="InterPro" id="IPR007197">
    <property type="entry name" value="rSAM"/>
</dbReference>
<name>A0A7C4UFT1_UNCW3</name>
<dbReference type="PANTHER" id="PTHR13932">
    <property type="entry name" value="COPROPORPHYRINIGEN III OXIDASE"/>
    <property type="match status" value="1"/>
</dbReference>
<dbReference type="AlphaFoldDB" id="A0A7C4UFT1"/>
<organism evidence="6">
    <name type="scientific">candidate division WOR-3 bacterium</name>
    <dbReference type="NCBI Taxonomy" id="2052148"/>
    <lineage>
        <taxon>Bacteria</taxon>
        <taxon>Bacteria division WOR-3</taxon>
    </lineage>
</organism>
<dbReference type="GO" id="GO:0006779">
    <property type="term" value="P:porphyrin-containing compound biosynthetic process"/>
    <property type="evidence" value="ECO:0007669"/>
    <property type="project" value="TreeGrafter"/>
</dbReference>
<dbReference type="SFLD" id="SFLDG01065">
    <property type="entry name" value="anaerobic_coproporphyrinogen-I"/>
    <property type="match status" value="1"/>
</dbReference>
<dbReference type="GO" id="GO:0046872">
    <property type="term" value="F:metal ion binding"/>
    <property type="evidence" value="ECO:0007669"/>
    <property type="project" value="UniProtKB-KW"/>
</dbReference>
<dbReference type="PROSITE" id="PS51918">
    <property type="entry name" value="RADICAL_SAM"/>
    <property type="match status" value="1"/>
</dbReference>
<comment type="caution">
    <text evidence="6">The sequence shown here is derived from an EMBL/GenBank/DDBJ whole genome shotgun (WGS) entry which is preliminary data.</text>
</comment>
<dbReference type="GO" id="GO:0003824">
    <property type="term" value="F:catalytic activity"/>
    <property type="evidence" value="ECO:0007669"/>
    <property type="project" value="InterPro"/>
</dbReference>
<accession>A0A7C4UFT1</accession>
<keyword evidence="1" id="KW-0949">S-adenosyl-L-methionine</keyword>
<dbReference type="InterPro" id="IPR006638">
    <property type="entry name" value="Elp3/MiaA/NifB-like_rSAM"/>
</dbReference>
<dbReference type="Pfam" id="PF04055">
    <property type="entry name" value="Radical_SAM"/>
    <property type="match status" value="1"/>
</dbReference>